<name>A0A6C0P8B3_9BACL</name>
<evidence type="ECO:0000313" key="2">
    <source>
        <dbReference type="Proteomes" id="UP000479114"/>
    </source>
</evidence>
<organism evidence="1 2">
    <name type="scientific">Paenibacillus rhizovicinus</name>
    <dbReference type="NCBI Taxonomy" id="2704463"/>
    <lineage>
        <taxon>Bacteria</taxon>
        <taxon>Bacillati</taxon>
        <taxon>Bacillota</taxon>
        <taxon>Bacilli</taxon>
        <taxon>Bacillales</taxon>
        <taxon>Paenibacillaceae</taxon>
        <taxon>Paenibacillus</taxon>
    </lineage>
</organism>
<keyword evidence="1" id="KW-0378">Hydrolase</keyword>
<dbReference type="InterPro" id="IPR008928">
    <property type="entry name" value="6-hairpin_glycosidase_sf"/>
</dbReference>
<dbReference type="EMBL" id="CP048286">
    <property type="protein sequence ID" value="QHW33873.1"/>
    <property type="molecule type" value="Genomic_DNA"/>
</dbReference>
<reference evidence="1 2" key="1">
    <citation type="submission" date="2020-02" db="EMBL/GenBank/DDBJ databases">
        <title>Paenibacillus sp. nov., isolated from rhizosphere soil of tomato.</title>
        <authorList>
            <person name="Weon H.-Y."/>
            <person name="Lee S.A."/>
        </authorList>
    </citation>
    <scope>NUCLEOTIDE SEQUENCE [LARGE SCALE GENOMIC DNA]</scope>
    <source>
        <strain evidence="1 2">14171R-81</strain>
    </source>
</reference>
<dbReference type="KEGG" id="prz:GZH47_25810"/>
<dbReference type="GO" id="GO:0016787">
    <property type="term" value="F:hydrolase activity"/>
    <property type="evidence" value="ECO:0007669"/>
    <property type="project" value="UniProtKB-KW"/>
</dbReference>
<dbReference type="PANTHER" id="PTHR31047:SF0">
    <property type="entry name" value="MEIOTICALLY UP-REGULATED GENE 157 PROTEIN"/>
    <property type="match status" value="1"/>
</dbReference>
<accession>A0A6C0P8B3</accession>
<dbReference type="AlphaFoldDB" id="A0A6C0P8B3"/>
<dbReference type="InterPro" id="IPR008313">
    <property type="entry name" value="GH125"/>
</dbReference>
<dbReference type="PIRSF" id="PIRSF028846">
    <property type="entry name" value="UCP028846"/>
    <property type="match status" value="1"/>
</dbReference>
<dbReference type="SMART" id="SM01149">
    <property type="entry name" value="DUF1237"/>
    <property type="match status" value="1"/>
</dbReference>
<dbReference type="Proteomes" id="UP000479114">
    <property type="component" value="Chromosome"/>
</dbReference>
<dbReference type="Gene3D" id="1.50.10.10">
    <property type="match status" value="1"/>
</dbReference>
<gene>
    <name evidence="1" type="ORF">GZH47_25810</name>
</gene>
<protein>
    <submittedName>
        <fullName evidence="1">Glycoside hydrolase family 125 protein</fullName>
    </submittedName>
</protein>
<dbReference type="PANTHER" id="PTHR31047">
    <property type="entry name" value="MEIOTICALLY UP-REGULATED GENE 157 PROTEIN"/>
    <property type="match status" value="1"/>
</dbReference>
<evidence type="ECO:0000313" key="1">
    <source>
        <dbReference type="EMBL" id="QHW33873.1"/>
    </source>
</evidence>
<dbReference type="Pfam" id="PF06824">
    <property type="entry name" value="Glyco_hydro_125"/>
    <property type="match status" value="1"/>
</dbReference>
<dbReference type="SUPFAM" id="SSF48208">
    <property type="entry name" value="Six-hairpin glycosidases"/>
    <property type="match status" value="1"/>
</dbReference>
<dbReference type="InterPro" id="IPR012341">
    <property type="entry name" value="6hp_glycosidase-like_sf"/>
</dbReference>
<keyword evidence="2" id="KW-1185">Reference proteome</keyword>
<dbReference type="GO" id="GO:0005975">
    <property type="term" value="P:carbohydrate metabolic process"/>
    <property type="evidence" value="ECO:0007669"/>
    <property type="project" value="InterPro"/>
</dbReference>
<sequence>MYETVFRKIEAISSSLKEIDPHMADVFRNCYPNTLQTTVELLDDGTSFVITGDIPAMWLRDSSAQIRPYMEMANEDADLRRLIRGVIHRQAKFLLLDSYANAFNKEANGQGHTGDLPPKGPSVWERKYELDSLCYPVQLCAHYWRTTGDRSVFNEDVRLMFKQIVDTMLIEQHHDRQSGYSFQRFQCPPSDTLPFEGKGTRTNFTGMVWSGFRPSDDACKYGYLIPANMFAVVILRDLGQLALDMYGDSALSESALNLAVQIEFGIETYGKVQHPEFGTIYAYETDGYGNYNLMDDANVPSLLSIPYLGYRPADDAVYRNTRAFVLSPANPSYYSGTHGRGVGSPHTPPGHIWPIGLIMQGLTSVDPQEQEALIRTLIATTADTDYMHESFHPDDPGTFTREWFAWANSLFGEFIVRWVSGRTAAGQSLPV</sequence>
<proteinExistence type="predicted"/>
<dbReference type="RefSeq" id="WP_162643870.1">
    <property type="nucleotide sequence ID" value="NZ_CP048286.1"/>
</dbReference>